<evidence type="ECO:0000313" key="5">
    <source>
        <dbReference type="EMBL" id="AGF92996.1"/>
    </source>
</evidence>
<dbReference type="InterPro" id="IPR036188">
    <property type="entry name" value="FAD/NAD-bd_sf"/>
</dbReference>
<sequence>MSEGYPDYMEESIKKVEETRAERIDKTPDRMDPDEADEVLNNFHPDYKPEGKKKLQMGPSKDRKVPNEVSELLEAHSLIEPSDIDLNQVDYDVDVLIIGGGGAGTVASLWAVKEGIDPENILISTKLRHGDSNSMMAQGGIQVADREDDSPPRHYLDVIGGGHFTNEPELVKALTRDAPKVLDWHEDLGMMYDREDDGNFVELPGGGTSRYRLHSAGDYTGMELMRVLRDEARNLDIPVLEFTPAVELLKDDKGQVAGAVLMNLETNEYYVVRAKSTIMATGGFGRLHVQSYPTTNHYGATADGLVMGYRAGVPIRDLDSVQYHPTGAAHPDQIVGLLVTEKVRSLGAQPVNCDGELFVNPMEPRDIEAASLIRECHGRNNGVKTPTGMKGVWLDSPLIEEKKGEGTIEENLPAMVRLYERFGIDMTEKPILVFPTLHYQNGGLEINSDASTPVPGLFAGGEVEGGVHGKNRLMGNSLLDYNVFGRRAGINAARHAKKASIGELTLDHVQKYEDQLDDAGIDTDRKSPMLLPEYRGENVLNRHLDIDVTL</sequence>
<reference evidence="5" key="1">
    <citation type="journal article" date="2013" name="Syst. Appl. Microbiol.">
        <title>New insights into the archaeal diversity of a hypersaline microbial mat obtained by a metagenomic approach.</title>
        <authorList>
            <person name="Lopez-Lopez A."/>
            <person name="Richter M."/>
            <person name="Pena A."/>
            <person name="Tamames J."/>
            <person name="Rossello-Mora R."/>
        </authorList>
    </citation>
    <scope>NUCLEOTIDE SEQUENCE</scope>
</reference>
<proteinExistence type="predicted"/>
<dbReference type="PANTHER" id="PTHR11632:SF51">
    <property type="entry name" value="SUCCINATE DEHYDROGENASE [UBIQUINONE] FLAVOPROTEIN SUBUNIT, MITOCHONDRIAL"/>
    <property type="match status" value="1"/>
</dbReference>
<dbReference type="GO" id="GO:0016491">
    <property type="term" value="F:oxidoreductase activity"/>
    <property type="evidence" value="ECO:0007669"/>
    <property type="project" value="UniProtKB-KW"/>
</dbReference>
<dbReference type="InterPro" id="IPR027477">
    <property type="entry name" value="Succ_DH/fumarate_Rdtase_cat_sf"/>
</dbReference>
<dbReference type="InterPro" id="IPR030664">
    <property type="entry name" value="SdhA/FrdA/AprA"/>
</dbReference>
<dbReference type="InterPro" id="IPR003953">
    <property type="entry name" value="FAD-dep_OxRdtase_2_FAD-bd"/>
</dbReference>
<dbReference type="Pfam" id="PF00890">
    <property type="entry name" value="FAD_binding_2"/>
    <property type="match status" value="1"/>
</dbReference>
<name>M1P0Y2_9ZZZZ</name>
<dbReference type="Gene3D" id="3.90.700.10">
    <property type="entry name" value="Succinate dehydrogenase/fumarate reductase flavoprotein, catalytic domain"/>
    <property type="match status" value="1"/>
</dbReference>
<evidence type="ECO:0000256" key="3">
    <source>
        <dbReference type="SAM" id="MobiDB-lite"/>
    </source>
</evidence>
<feature type="compositionally biased region" description="Basic and acidic residues" evidence="3">
    <location>
        <begin position="18"/>
        <end position="33"/>
    </location>
</feature>
<dbReference type="SUPFAM" id="SSF56425">
    <property type="entry name" value="Succinate dehydrogenase/fumarate reductase flavoprotein, catalytic domain"/>
    <property type="match status" value="1"/>
</dbReference>
<accession>M1P0Y2</accession>
<keyword evidence="2" id="KW-0560">Oxidoreductase</keyword>
<dbReference type="SUPFAM" id="SSF51905">
    <property type="entry name" value="FAD/NAD(P)-binding domain"/>
    <property type="match status" value="1"/>
</dbReference>
<dbReference type="Gene3D" id="3.50.50.60">
    <property type="entry name" value="FAD/NAD(P)-binding domain"/>
    <property type="match status" value="1"/>
</dbReference>
<dbReference type="PANTHER" id="PTHR11632">
    <property type="entry name" value="SUCCINATE DEHYDROGENASE 2 FLAVOPROTEIN SUBUNIT"/>
    <property type="match status" value="1"/>
</dbReference>
<protein>
    <submittedName>
        <fullName evidence="5">Succinate dehydrogenase/fumarate reductase flavoprotein subunit</fullName>
    </submittedName>
</protein>
<organism evidence="5">
    <name type="scientific">uncultured organism</name>
    <dbReference type="NCBI Taxonomy" id="155900"/>
    <lineage>
        <taxon>unclassified sequences</taxon>
        <taxon>environmental samples</taxon>
    </lineage>
</organism>
<evidence type="ECO:0000256" key="1">
    <source>
        <dbReference type="ARBA" id="ARBA00022630"/>
    </source>
</evidence>
<feature type="domain" description="FAD-dependent oxidoreductase 2 FAD-binding" evidence="4">
    <location>
        <begin position="94"/>
        <end position="478"/>
    </location>
</feature>
<dbReference type="EMBL" id="JX684079">
    <property type="protein sequence ID" value="AGF92996.1"/>
    <property type="molecule type" value="Genomic_DNA"/>
</dbReference>
<dbReference type="AlphaFoldDB" id="M1P0Y2"/>
<dbReference type="PRINTS" id="PR00368">
    <property type="entry name" value="FADPNR"/>
</dbReference>
<gene>
    <name evidence="5" type="ORF">FLSS-7_0005</name>
</gene>
<evidence type="ECO:0000259" key="4">
    <source>
        <dbReference type="Pfam" id="PF00890"/>
    </source>
</evidence>
<evidence type="ECO:0000256" key="2">
    <source>
        <dbReference type="ARBA" id="ARBA00023002"/>
    </source>
</evidence>
<keyword evidence="1" id="KW-0285">Flavoprotein</keyword>
<feature type="region of interest" description="Disordered" evidence="3">
    <location>
        <begin position="18"/>
        <end position="63"/>
    </location>
</feature>